<dbReference type="KEGG" id="aht:ANTHELSMS3_04691"/>
<keyword evidence="2" id="KW-0328">Glycosyltransferase</keyword>
<dbReference type="PANTHER" id="PTHR43685:SF2">
    <property type="entry name" value="GLYCOSYLTRANSFERASE 2-LIKE DOMAIN-CONTAINING PROTEIN"/>
    <property type="match status" value="1"/>
</dbReference>
<protein>
    <submittedName>
        <fullName evidence="2">UDP-Glc:alpha-D-GlcNAc-diphosphoundecaprenol beta-1,3-glucosyltransferase WfgD</fullName>
        <ecNumber evidence="2">2.4.1.305</ecNumber>
    </submittedName>
</protein>
<dbReference type="AlphaFoldDB" id="A0A222EBL9"/>
<proteinExistence type="predicted"/>
<keyword evidence="2" id="KW-0808">Transferase</keyword>
<reference evidence="2 3" key="1">
    <citation type="submission" date="2017-07" db="EMBL/GenBank/DDBJ databases">
        <title>Genome Sequence of Antarctobacter heliothermus Strain SMS3 Isolated from a culture of the Diatom Skeletonema marinoi.</title>
        <authorList>
            <person name="Topel M."/>
            <person name="Pinder M.I.M."/>
            <person name="Johansson O.N."/>
            <person name="Kourtchenko O."/>
            <person name="Godhe A."/>
            <person name="Clarke A.K."/>
        </authorList>
    </citation>
    <scope>NUCLEOTIDE SEQUENCE [LARGE SCALE GENOMIC DNA]</scope>
    <source>
        <strain evidence="2 3">SMS3</strain>
        <plasmid evidence="3">Plasmid psms3-2</plasmid>
    </source>
</reference>
<accession>A0A222EBL9</accession>
<dbReference type="EMBL" id="CP022542">
    <property type="protein sequence ID" value="ASP23589.1"/>
    <property type="molecule type" value="Genomic_DNA"/>
</dbReference>
<dbReference type="InterPro" id="IPR050834">
    <property type="entry name" value="Glycosyltransf_2"/>
</dbReference>
<dbReference type="InterPro" id="IPR001173">
    <property type="entry name" value="Glyco_trans_2-like"/>
</dbReference>
<dbReference type="Proteomes" id="UP000203589">
    <property type="component" value="Plasmid pSMS3-2"/>
</dbReference>
<gene>
    <name evidence="2" type="primary">wfgD</name>
    <name evidence="2" type="ORF">ANTHELSMS3_04691</name>
</gene>
<dbReference type="OrthoDB" id="5291101at2"/>
<dbReference type="Pfam" id="PF00535">
    <property type="entry name" value="Glycos_transf_2"/>
    <property type="match status" value="1"/>
</dbReference>
<organism evidence="2 3">
    <name type="scientific">Antarctobacter heliothermus</name>
    <dbReference type="NCBI Taxonomy" id="74033"/>
    <lineage>
        <taxon>Bacteria</taxon>
        <taxon>Pseudomonadati</taxon>
        <taxon>Pseudomonadota</taxon>
        <taxon>Alphaproteobacteria</taxon>
        <taxon>Rhodobacterales</taxon>
        <taxon>Roseobacteraceae</taxon>
        <taxon>Antarctobacter</taxon>
    </lineage>
</organism>
<keyword evidence="3" id="KW-1185">Reference proteome</keyword>
<keyword evidence="2" id="KW-0614">Plasmid</keyword>
<dbReference type="GO" id="GO:0016757">
    <property type="term" value="F:glycosyltransferase activity"/>
    <property type="evidence" value="ECO:0007669"/>
    <property type="project" value="UniProtKB-KW"/>
</dbReference>
<dbReference type="RefSeq" id="WP_157733658.1">
    <property type="nucleotide sequence ID" value="NZ_CP022542.1"/>
</dbReference>
<dbReference type="Gene3D" id="3.90.550.10">
    <property type="entry name" value="Spore Coat Polysaccharide Biosynthesis Protein SpsA, Chain A"/>
    <property type="match status" value="1"/>
</dbReference>
<dbReference type="InterPro" id="IPR029044">
    <property type="entry name" value="Nucleotide-diphossugar_trans"/>
</dbReference>
<dbReference type="SUPFAM" id="SSF53448">
    <property type="entry name" value="Nucleotide-diphospho-sugar transferases"/>
    <property type="match status" value="1"/>
</dbReference>
<evidence type="ECO:0000313" key="2">
    <source>
        <dbReference type="EMBL" id="ASP23589.1"/>
    </source>
</evidence>
<feature type="domain" description="Glycosyltransferase 2-like" evidence="1">
    <location>
        <begin position="7"/>
        <end position="133"/>
    </location>
</feature>
<evidence type="ECO:0000259" key="1">
    <source>
        <dbReference type="Pfam" id="PF00535"/>
    </source>
</evidence>
<evidence type="ECO:0000313" key="3">
    <source>
        <dbReference type="Proteomes" id="UP000203589"/>
    </source>
</evidence>
<dbReference type="CDD" id="cd00761">
    <property type="entry name" value="Glyco_tranf_GTA_type"/>
    <property type="match status" value="1"/>
</dbReference>
<dbReference type="EC" id="2.4.1.305" evidence="2"/>
<sequence length="312" mass="34382">MQPTTVSIIIPCYNKRAYVAATIKSALAQTHPCEVIVVDDGSTDGSLNEIKHFDGRVEWVTGPNRGGCAARNTGVEMASGEFLQFLDADDILPPDKIARQLAALSNAPEGSVALCPWRMLHDDGRVDLPDPRPYWKSYDKGINFLLDMWMHGGFFPTHPWLVPRALAEASGPWNTELAADQDGEYFGRLLTLSGPAVFCSDTVVHYRSPPEGAVSRDKSRRAGESRIQAFEVVAESILSRRNDRAARRACLSRIRKTAYALREFDDMVAKAAAWEKRLSVFDFSPSLPPTARGLVGLLGIKRGLQARALLKT</sequence>
<dbReference type="PANTHER" id="PTHR43685">
    <property type="entry name" value="GLYCOSYLTRANSFERASE"/>
    <property type="match status" value="1"/>
</dbReference>
<name>A0A222EBL9_9RHOB</name>
<geneLocation type="plasmid" evidence="3">
    <name>psms3-2</name>
</geneLocation>